<name>A0ABP1RQD3_9HEXA</name>
<accession>A0ABP1RQD3</accession>
<protein>
    <submittedName>
        <fullName evidence="1">Uncharacterized protein</fullName>
    </submittedName>
</protein>
<evidence type="ECO:0000313" key="1">
    <source>
        <dbReference type="EMBL" id="CAL8133133.1"/>
    </source>
</evidence>
<evidence type="ECO:0000313" key="2">
    <source>
        <dbReference type="Proteomes" id="UP001642540"/>
    </source>
</evidence>
<dbReference type="EMBL" id="CAXLJM020000096">
    <property type="protein sequence ID" value="CAL8133133.1"/>
    <property type="molecule type" value="Genomic_DNA"/>
</dbReference>
<keyword evidence="2" id="KW-1185">Reference proteome</keyword>
<reference evidence="1 2" key="1">
    <citation type="submission" date="2024-08" db="EMBL/GenBank/DDBJ databases">
        <authorList>
            <person name="Cucini C."/>
            <person name="Frati F."/>
        </authorList>
    </citation>
    <scope>NUCLEOTIDE SEQUENCE [LARGE SCALE GENOMIC DNA]</scope>
</reference>
<gene>
    <name evidence="1" type="ORF">ODALV1_LOCUS24924</name>
</gene>
<sequence>MEDIRIESLWVTRKLGVSQAKENGVYTGDRKNIAGSNSTPDRIMSNSLSLSEYWAMMQFDEELEWGDTMTNGKWQDTRRYLSSHRET</sequence>
<organism evidence="1 2">
    <name type="scientific">Orchesella dallaii</name>
    <dbReference type="NCBI Taxonomy" id="48710"/>
    <lineage>
        <taxon>Eukaryota</taxon>
        <taxon>Metazoa</taxon>
        <taxon>Ecdysozoa</taxon>
        <taxon>Arthropoda</taxon>
        <taxon>Hexapoda</taxon>
        <taxon>Collembola</taxon>
        <taxon>Entomobryomorpha</taxon>
        <taxon>Entomobryoidea</taxon>
        <taxon>Orchesellidae</taxon>
        <taxon>Orchesellinae</taxon>
        <taxon>Orchesella</taxon>
    </lineage>
</organism>
<proteinExistence type="predicted"/>
<dbReference type="Proteomes" id="UP001642540">
    <property type="component" value="Unassembled WGS sequence"/>
</dbReference>
<comment type="caution">
    <text evidence="1">The sequence shown here is derived from an EMBL/GenBank/DDBJ whole genome shotgun (WGS) entry which is preliminary data.</text>
</comment>